<accession>A0ABY5Y0R0</accession>
<sequence length="157" mass="17726">MKIKFIAFLFVTFVLSACAQTNNAVTALEPIVLEDRSHPLITIIYGSEVEYNAVKVMDRQLDATGNLPRVIVRLKNVIPNKVPFEYQCSWEDEFGAPLITSSAWQRITLPQNGEKVIVDMGKSIKAKKVTVHFRFAQDVQIWVPTPDPSTMNTNQTM</sequence>
<dbReference type="Gene3D" id="2.60.40.3230">
    <property type="match status" value="1"/>
</dbReference>
<dbReference type="InterPro" id="IPR038483">
    <property type="entry name" value="YcfL-like_sf"/>
</dbReference>
<evidence type="ECO:0000313" key="2">
    <source>
        <dbReference type="EMBL" id="UWX04883.1"/>
    </source>
</evidence>
<dbReference type="EMBL" id="CP065938">
    <property type="protein sequence ID" value="UWX04883.1"/>
    <property type="molecule type" value="Genomic_DNA"/>
</dbReference>
<dbReference type="RefSeq" id="WP_334314438.1">
    <property type="nucleotide sequence ID" value="NZ_CP065938.1"/>
</dbReference>
<feature type="chain" id="PRO_5045622250" evidence="1">
    <location>
        <begin position="20"/>
        <end position="157"/>
    </location>
</feature>
<keyword evidence="1" id="KW-0732">Signal</keyword>
<organism evidence="2 3">
    <name type="scientific">Taurinivorans muris</name>
    <dbReference type="NCBI Taxonomy" id="2787751"/>
    <lineage>
        <taxon>Bacteria</taxon>
        <taxon>Pseudomonadati</taxon>
        <taxon>Thermodesulfobacteriota</taxon>
        <taxon>Desulfovibrionia</taxon>
        <taxon>Desulfovibrionales</taxon>
        <taxon>Desulfovibrionaceae</taxon>
        <taxon>Taurinivorans</taxon>
    </lineage>
</organism>
<keyword evidence="3" id="KW-1185">Reference proteome</keyword>
<dbReference type="InterPro" id="IPR010824">
    <property type="entry name" value="DUF1425"/>
</dbReference>
<name>A0ABY5Y0R0_9BACT</name>
<protein>
    <submittedName>
        <fullName evidence="2">DUF1425 domain-containing protein</fullName>
    </submittedName>
</protein>
<gene>
    <name evidence="2" type="ORF">JBF11_05135</name>
</gene>
<evidence type="ECO:0000313" key="3">
    <source>
        <dbReference type="Proteomes" id="UP001058120"/>
    </source>
</evidence>
<feature type="signal peptide" evidence="1">
    <location>
        <begin position="1"/>
        <end position="19"/>
    </location>
</feature>
<proteinExistence type="predicted"/>
<dbReference type="Proteomes" id="UP001058120">
    <property type="component" value="Chromosome"/>
</dbReference>
<evidence type="ECO:0000256" key="1">
    <source>
        <dbReference type="SAM" id="SignalP"/>
    </source>
</evidence>
<dbReference type="Pfam" id="PF07233">
    <property type="entry name" value="DUF1425"/>
    <property type="match status" value="1"/>
</dbReference>
<reference evidence="2" key="1">
    <citation type="submission" date="2020-12" db="EMBL/GenBank/DDBJ databases">
        <title>Taurinivorans muris gen. nov., sp. nov., fundamental and realized metabolic niche of a ubiquitous sulfidogenic bacterium in the murine intestine.</title>
        <authorList>
            <person name="Ye H."/>
            <person name="Hanson B.T."/>
            <person name="Loy A."/>
        </authorList>
    </citation>
    <scope>NUCLEOTIDE SEQUENCE</scope>
    <source>
        <strain evidence="2">LT0009</strain>
    </source>
</reference>
<dbReference type="PROSITE" id="PS51257">
    <property type="entry name" value="PROKAR_LIPOPROTEIN"/>
    <property type="match status" value="1"/>
</dbReference>